<evidence type="ECO:0000313" key="5">
    <source>
        <dbReference type="Proteomes" id="UP000580250"/>
    </source>
</evidence>
<dbReference type="SUPFAM" id="SSF53448">
    <property type="entry name" value="Nucleotide-diphospho-sugar transferases"/>
    <property type="match status" value="1"/>
</dbReference>
<dbReference type="GO" id="GO:0005794">
    <property type="term" value="C:Golgi apparatus"/>
    <property type="evidence" value="ECO:0007669"/>
    <property type="project" value="TreeGrafter"/>
</dbReference>
<accession>A0A6V7VNI2</accession>
<gene>
    <name evidence="4" type="ORF">MENT_LOCUS28275</name>
</gene>
<feature type="transmembrane region" description="Helical" evidence="2">
    <location>
        <begin position="34"/>
        <end position="55"/>
    </location>
</feature>
<evidence type="ECO:0000313" key="4">
    <source>
        <dbReference type="EMBL" id="CAD2176463.1"/>
    </source>
</evidence>
<dbReference type="GO" id="GO:0006493">
    <property type="term" value="P:protein O-linked glycosylation"/>
    <property type="evidence" value="ECO:0007669"/>
    <property type="project" value="TreeGrafter"/>
</dbReference>
<dbReference type="GO" id="GO:0004653">
    <property type="term" value="F:polypeptide N-acetylgalactosaminyltransferase activity"/>
    <property type="evidence" value="ECO:0007669"/>
    <property type="project" value="TreeGrafter"/>
</dbReference>
<dbReference type="Gene3D" id="3.90.550.10">
    <property type="entry name" value="Spore Coat Polysaccharide Biosynthesis Protein SpsA, Chain A"/>
    <property type="match status" value="1"/>
</dbReference>
<keyword evidence="1" id="KW-1015">Disulfide bond</keyword>
<dbReference type="OrthoDB" id="6119243at2759"/>
<dbReference type="InterPro" id="IPR029044">
    <property type="entry name" value="Nucleotide-diphossugar_trans"/>
</dbReference>
<dbReference type="PANTHER" id="PTHR11675:SF43">
    <property type="entry name" value="POLYPEPTIDE N-ACETYLGALACTOSAMINYLTRANSFERASE 1"/>
    <property type="match status" value="1"/>
</dbReference>
<sequence length="313" mass="35910">MSPTILQKIFFPYKHSTELQQQKRKRRKFTRVRWALTLIIGICFFVVYVMFYAWIDTNLIQQREGVFPDGHAIPAEFLNLNFNITEEQISELSFFGHSQQHKIPSKNIKRTGIGENGSPVILSGEQKIKAEKLKKEWFMNVVASDLISLDRSIPDSRTSLCHSQIYDKDLPRASVIIVFTDEYPSVLLRTVHSVINRTPDNLLREVVLVDDFSQHENLGFPLIEHLRRFGKKVRLLRAHNRLGLIRAKLAGAKYARGDVVVFLDSHCEANEGWLEPLLQRIKKQRSAVVCPVIDIISDQTMEYQIGGAGANQN</sequence>
<evidence type="ECO:0000259" key="3">
    <source>
        <dbReference type="Pfam" id="PF00535"/>
    </source>
</evidence>
<proteinExistence type="predicted"/>
<protein>
    <recommendedName>
        <fullName evidence="3">Glycosyltransferase 2-like domain-containing protein</fullName>
    </recommendedName>
</protein>
<keyword evidence="2" id="KW-0812">Transmembrane</keyword>
<evidence type="ECO:0000256" key="2">
    <source>
        <dbReference type="SAM" id="Phobius"/>
    </source>
</evidence>
<dbReference type="PANTHER" id="PTHR11675">
    <property type="entry name" value="N-ACETYLGALACTOSAMINYLTRANSFERASE"/>
    <property type="match status" value="1"/>
</dbReference>
<name>A0A6V7VNI2_MELEN</name>
<dbReference type="EMBL" id="CAJEWN010000277">
    <property type="protein sequence ID" value="CAD2176463.1"/>
    <property type="molecule type" value="Genomic_DNA"/>
</dbReference>
<feature type="domain" description="Glycosyltransferase 2-like" evidence="3">
    <location>
        <begin position="174"/>
        <end position="304"/>
    </location>
</feature>
<dbReference type="Pfam" id="PF00535">
    <property type="entry name" value="Glycos_transf_2"/>
    <property type="match status" value="1"/>
</dbReference>
<dbReference type="Proteomes" id="UP000580250">
    <property type="component" value="Unassembled WGS sequence"/>
</dbReference>
<evidence type="ECO:0000256" key="1">
    <source>
        <dbReference type="ARBA" id="ARBA00023157"/>
    </source>
</evidence>
<organism evidence="4 5">
    <name type="scientific">Meloidogyne enterolobii</name>
    <name type="common">Root-knot nematode worm</name>
    <name type="synonym">Meloidogyne mayaguensis</name>
    <dbReference type="NCBI Taxonomy" id="390850"/>
    <lineage>
        <taxon>Eukaryota</taxon>
        <taxon>Metazoa</taxon>
        <taxon>Ecdysozoa</taxon>
        <taxon>Nematoda</taxon>
        <taxon>Chromadorea</taxon>
        <taxon>Rhabditida</taxon>
        <taxon>Tylenchina</taxon>
        <taxon>Tylenchomorpha</taxon>
        <taxon>Tylenchoidea</taxon>
        <taxon>Meloidogynidae</taxon>
        <taxon>Meloidogyninae</taxon>
        <taxon>Meloidogyne</taxon>
    </lineage>
</organism>
<dbReference type="InterPro" id="IPR001173">
    <property type="entry name" value="Glyco_trans_2-like"/>
</dbReference>
<dbReference type="AlphaFoldDB" id="A0A6V7VNI2"/>
<reference evidence="4 5" key="1">
    <citation type="submission" date="2020-08" db="EMBL/GenBank/DDBJ databases">
        <authorList>
            <person name="Koutsovoulos G."/>
            <person name="Danchin GJ E."/>
        </authorList>
    </citation>
    <scope>NUCLEOTIDE SEQUENCE [LARGE SCALE GENOMIC DNA]</scope>
</reference>
<comment type="caution">
    <text evidence="4">The sequence shown here is derived from an EMBL/GenBank/DDBJ whole genome shotgun (WGS) entry which is preliminary data.</text>
</comment>
<keyword evidence="2" id="KW-1133">Transmembrane helix</keyword>
<keyword evidence="2" id="KW-0472">Membrane</keyword>